<feature type="active site" description="Proton donor" evidence="12">
    <location>
        <position position="119"/>
    </location>
</feature>
<dbReference type="RefSeq" id="WP_067634348.1">
    <property type="nucleotide sequence ID" value="NZ_CP013213.1"/>
</dbReference>
<dbReference type="GO" id="GO:0009252">
    <property type="term" value="P:peptidoglycan biosynthetic process"/>
    <property type="evidence" value="ECO:0007669"/>
    <property type="project" value="UniProtKB-UniRule"/>
</dbReference>
<feature type="binding site" evidence="12">
    <location>
        <position position="307"/>
    </location>
    <ligand>
        <name>UDP-N-acetyl-alpha-D-glucosamine</name>
        <dbReference type="ChEBI" id="CHEBI:57705"/>
    </ligand>
</feature>
<keyword evidence="5 12" id="KW-0808">Transferase</keyword>
<dbReference type="EMBL" id="CP013213">
    <property type="protein sequence ID" value="AMC94521.1"/>
    <property type="molecule type" value="Genomic_DNA"/>
</dbReference>
<evidence type="ECO:0000256" key="2">
    <source>
        <dbReference type="ARBA" id="ARBA00004752"/>
    </source>
</evidence>
<dbReference type="NCBIfam" id="NF006873">
    <property type="entry name" value="PRK09369.1"/>
    <property type="match status" value="1"/>
</dbReference>
<evidence type="ECO:0000256" key="10">
    <source>
        <dbReference type="ARBA" id="ARBA00038367"/>
    </source>
</evidence>
<dbReference type="Proteomes" id="UP000063781">
    <property type="component" value="Chromosome"/>
</dbReference>
<name>A0A0X8H1X8_9FIRM</name>
<dbReference type="PANTHER" id="PTHR43783">
    <property type="entry name" value="UDP-N-ACETYLGLUCOSAMINE 1-CARBOXYVINYLTRANSFERASE"/>
    <property type="match status" value="1"/>
</dbReference>
<organism evidence="14 15">
    <name type="scientific">Erysipelothrix larvae</name>
    <dbReference type="NCBI Taxonomy" id="1514105"/>
    <lineage>
        <taxon>Bacteria</taxon>
        <taxon>Bacillati</taxon>
        <taxon>Bacillota</taxon>
        <taxon>Erysipelotrichia</taxon>
        <taxon>Erysipelotrichales</taxon>
        <taxon>Erysipelotrichaceae</taxon>
        <taxon>Erysipelothrix</taxon>
    </lineage>
</organism>
<keyword evidence="15" id="KW-1185">Reference proteome</keyword>
<comment type="catalytic activity">
    <reaction evidence="11 12">
        <text>phosphoenolpyruvate + UDP-N-acetyl-alpha-D-glucosamine = UDP-N-acetyl-3-O-(1-carboxyvinyl)-alpha-D-glucosamine + phosphate</text>
        <dbReference type="Rhea" id="RHEA:18681"/>
        <dbReference type="ChEBI" id="CHEBI:43474"/>
        <dbReference type="ChEBI" id="CHEBI:57705"/>
        <dbReference type="ChEBI" id="CHEBI:58702"/>
        <dbReference type="ChEBI" id="CHEBI:68483"/>
        <dbReference type="EC" id="2.5.1.7"/>
    </reaction>
</comment>
<dbReference type="AlphaFoldDB" id="A0A0X8H1X8"/>
<dbReference type="EC" id="2.5.1.7" evidence="12"/>
<comment type="pathway">
    <text evidence="2 12">Cell wall biogenesis; peptidoglycan biosynthesis.</text>
</comment>
<feature type="binding site" evidence="12">
    <location>
        <begin position="23"/>
        <end position="24"/>
    </location>
    <ligand>
        <name>phosphoenolpyruvate</name>
        <dbReference type="ChEBI" id="CHEBI:58702"/>
    </ligand>
</feature>
<keyword evidence="3 12" id="KW-0963">Cytoplasm</keyword>
<evidence type="ECO:0000256" key="8">
    <source>
        <dbReference type="ARBA" id="ARBA00023306"/>
    </source>
</evidence>
<comment type="caution">
    <text evidence="12">Lacks conserved residue(s) required for the propagation of feature annotation.</text>
</comment>
<feature type="binding site" evidence="12">
    <location>
        <position position="329"/>
    </location>
    <ligand>
        <name>UDP-N-acetyl-alpha-D-glucosamine</name>
        <dbReference type="ChEBI" id="CHEBI:57705"/>
    </ligand>
</feature>
<dbReference type="GO" id="GO:0051301">
    <property type="term" value="P:cell division"/>
    <property type="evidence" value="ECO:0007669"/>
    <property type="project" value="UniProtKB-KW"/>
</dbReference>
<sequence length="421" mass="45366">MGNVIKIEGGHKLKGSVHISGAKNATVALIPAAILANDSVVDIYGVPNISDVESLSILLKELGVDVTSPSSDHFQINTTNMKNKVLDHEAATKLRASYYFMGALLGKYKYVKMQMPGGCYLGPRPIDLHLKGFEALGANIEYHHGYYEISAEELTGAKIYLDVASVGATLNIMLAAVYAKGRTLIENAAKEPEIIDVATFLNKMGANIKGAGTSVITIDGVENLTGTPHEIIPDRIEAGTFIIMAAAMAEEVRVDNIIPQHLEALLSKLVEMGVDLELGSDYVIVRSGRELIATDIQTQPYPGFATDLQQPLTTLLTQATGQSMVRETIYTERFKHCAELQRMGANIIVGQGQALINGATPLYGAKVTATDLRCGASLVVAGLIADGVTTIHDSYHIDRGYDNLDTKLIELGAKIWREDVE</sequence>
<evidence type="ECO:0000256" key="9">
    <source>
        <dbReference type="ARBA" id="ARBA00023316"/>
    </source>
</evidence>
<reference evidence="14 15" key="1">
    <citation type="submission" date="2015-10" db="EMBL/GenBank/DDBJ databases">
        <title>Erysipelothrix larvae sp. LV19 isolated from the larval gut of the rhinoceros beetle, Trypoxylus dichotomus.</title>
        <authorList>
            <person name="Lim S."/>
            <person name="Kim B.-C."/>
        </authorList>
    </citation>
    <scope>NUCLEOTIDE SEQUENCE [LARGE SCALE GENOMIC DNA]</scope>
    <source>
        <strain evidence="14 15">LV19</strain>
    </source>
</reference>
<dbReference type="InterPro" id="IPR013792">
    <property type="entry name" value="RNA3'P_cycl/enolpyr_Trfase_a/b"/>
</dbReference>
<dbReference type="Gene3D" id="3.65.10.10">
    <property type="entry name" value="Enolpyruvate transferase domain"/>
    <property type="match status" value="2"/>
</dbReference>
<keyword evidence="9 12" id="KW-0961">Cell wall biogenesis/degradation</keyword>
<evidence type="ECO:0000256" key="5">
    <source>
        <dbReference type="ARBA" id="ARBA00022679"/>
    </source>
</evidence>
<dbReference type="KEGG" id="erl:AOC36_11225"/>
<dbReference type="GO" id="GO:0019277">
    <property type="term" value="P:UDP-N-acetylgalactosamine biosynthetic process"/>
    <property type="evidence" value="ECO:0007669"/>
    <property type="project" value="InterPro"/>
</dbReference>
<feature type="domain" description="Enolpyruvate transferase" evidence="13">
    <location>
        <begin position="8"/>
        <end position="407"/>
    </location>
</feature>
<accession>A0A0X8H1X8</accession>
<evidence type="ECO:0000256" key="12">
    <source>
        <dbReference type="HAMAP-Rule" id="MF_00111"/>
    </source>
</evidence>
<evidence type="ECO:0000259" key="13">
    <source>
        <dbReference type="Pfam" id="PF00275"/>
    </source>
</evidence>
<comment type="subcellular location">
    <subcellularLocation>
        <location evidence="1 12">Cytoplasm</location>
    </subcellularLocation>
</comment>
<dbReference type="NCBIfam" id="NF009470">
    <property type="entry name" value="PRK12830.1"/>
    <property type="match status" value="1"/>
</dbReference>
<evidence type="ECO:0000256" key="1">
    <source>
        <dbReference type="ARBA" id="ARBA00004496"/>
    </source>
</evidence>
<dbReference type="CDD" id="cd01555">
    <property type="entry name" value="UdpNAET"/>
    <property type="match status" value="1"/>
</dbReference>
<dbReference type="InterPro" id="IPR005750">
    <property type="entry name" value="UDP_GlcNAc_COvinyl_MurA"/>
</dbReference>
<dbReference type="GO" id="GO:0008360">
    <property type="term" value="P:regulation of cell shape"/>
    <property type="evidence" value="ECO:0007669"/>
    <property type="project" value="UniProtKB-KW"/>
</dbReference>
<keyword evidence="8 12" id="KW-0131">Cell cycle</keyword>
<comment type="function">
    <text evidence="12">Cell wall formation. Adds enolpyruvyl to UDP-N-acetylglucosamine.</text>
</comment>
<dbReference type="InterPro" id="IPR036968">
    <property type="entry name" value="Enolpyruvate_Tfrase_sf"/>
</dbReference>
<evidence type="ECO:0000256" key="7">
    <source>
        <dbReference type="ARBA" id="ARBA00022984"/>
    </source>
</evidence>
<feature type="binding site" evidence="12">
    <location>
        <begin position="124"/>
        <end position="128"/>
    </location>
    <ligand>
        <name>UDP-N-acetyl-alpha-D-glucosamine</name>
        <dbReference type="ChEBI" id="CHEBI:57705"/>
    </ligand>
</feature>
<gene>
    <name evidence="12" type="primary">murA</name>
    <name evidence="14" type="ORF">AOC36_11225</name>
</gene>
<protein>
    <recommendedName>
        <fullName evidence="12">UDP-N-acetylglucosamine 1-carboxyvinyltransferase</fullName>
        <ecNumber evidence="12">2.5.1.7</ecNumber>
    </recommendedName>
    <alternativeName>
        <fullName evidence="12">Enoylpyruvate transferase</fullName>
    </alternativeName>
    <alternativeName>
        <fullName evidence="12">UDP-N-acetylglucosamine enolpyruvyl transferase</fullName>
        <shortName evidence="12">EPT</shortName>
    </alternativeName>
</protein>
<evidence type="ECO:0000256" key="6">
    <source>
        <dbReference type="ARBA" id="ARBA00022960"/>
    </source>
</evidence>
<dbReference type="UniPathway" id="UPA00219"/>
<feature type="binding site" evidence="12">
    <location>
        <position position="95"/>
    </location>
    <ligand>
        <name>UDP-N-acetyl-alpha-D-glucosamine</name>
        <dbReference type="ChEBI" id="CHEBI:57705"/>
    </ligand>
</feature>
<dbReference type="STRING" id="1514105.AOC36_11225"/>
<dbReference type="GO" id="GO:0071555">
    <property type="term" value="P:cell wall organization"/>
    <property type="evidence" value="ECO:0007669"/>
    <property type="project" value="UniProtKB-KW"/>
</dbReference>
<evidence type="ECO:0000313" key="14">
    <source>
        <dbReference type="EMBL" id="AMC94521.1"/>
    </source>
</evidence>
<dbReference type="HAMAP" id="MF_00111">
    <property type="entry name" value="MurA"/>
    <property type="match status" value="1"/>
</dbReference>
<dbReference type="PANTHER" id="PTHR43783:SF2">
    <property type="entry name" value="UDP-N-ACETYLGLUCOSAMINE 1-CARBOXYVINYLTRANSFERASE 2"/>
    <property type="match status" value="1"/>
</dbReference>
<keyword evidence="7 12" id="KW-0573">Peptidoglycan synthesis</keyword>
<feature type="modified residue" description="2-(S-cysteinyl)pyruvic acid O-phosphothioketal" evidence="12">
    <location>
        <position position="119"/>
    </location>
</feature>
<dbReference type="GO" id="GO:0005737">
    <property type="term" value="C:cytoplasm"/>
    <property type="evidence" value="ECO:0007669"/>
    <property type="project" value="UniProtKB-SubCell"/>
</dbReference>
<comment type="similarity">
    <text evidence="10 12">Belongs to the EPSP synthase family. MurA subfamily.</text>
</comment>
<keyword evidence="12" id="KW-0670">Pyruvate</keyword>
<dbReference type="GO" id="GO:0008760">
    <property type="term" value="F:UDP-N-acetylglucosamine 1-carboxyvinyltransferase activity"/>
    <property type="evidence" value="ECO:0007669"/>
    <property type="project" value="UniProtKB-UniRule"/>
</dbReference>
<evidence type="ECO:0000256" key="3">
    <source>
        <dbReference type="ARBA" id="ARBA00022490"/>
    </source>
</evidence>
<dbReference type="NCBIfam" id="TIGR01072">
    <property type="entry name" value="murA"/>
    <property type="match status" value="1"/>
</dbReference>
<evidence type="ECO:0000256" key="11">
    <source>
        <dbReference type="ARBA" id="ARBA00047527"/>
    </source>
</evidence>
<proteinExistence type="inferred from homology"/>
<dbReference type="InterPro" id="IPR050068">
    <property type="entry name" value="MurA_subfamily"/>
</dbReference>
<keyword evidence="4 12" id="KW-0132">Cell division</keyword>
<dbReference type="Pfam" id="PF00275">
    <property type="entry name" value="EPSP_synthase"/>
    <property type="match status" value="1"/>
</dbReference>
<dbReference type="SUPFAM" id="SSF55205">
    <property type="entry name" value="EPT/RTPC-like"/>
    <property type="match status" value="1"/>
</dbReference>
<keyword evidence="6 12" id="KW-0133">Cell shape</keyword>
<dbReference type="OrthoDB" id="9803760at2"/>
<evidence type="ECO:0000313" key="15">
    <source>
        <dbReference type="Proteomes" id="UP000063781"/>
    </source>
</evidence>
<dbReference type="InterPro" id="IPR001986">
    <property type="entry name" value="Enolpyruvate_Tfrase_dom"/>
</dbReference>
<evidence type="ECO:0000256" key="4">
    <source>
        <dbReference type="ARBA" id="ARBA00022618"/>
    </source>
</evidence>